<dbReference type="RefSeq" id="WP_073175486.1">
    <property type="nucleotide sequence ID" value="NZ_FQVE01000007.1"/>
</dbReference>
<evidence type="ECO:0000313" key="2">
    <source>
        <dbReference type="Proteomes" id="UP000184108"/>
    </source>
</evidence>
<proteinExistence type="predicted"/>
<evidence type="ECO:0000313" key="1">
    <source>
        <dbReference type="EMBL" id="SHG70046.1"/>
    </source>
</evidence>
<name>A0A1M5LYG7_9FLAO</name>
<gene>
    <name evidence="1" type="ORF">SAMN02787073_4687</name>
</gene>
<dbReference type="Proteomes" id="UP000184108">
    <property type="component" value="Unassembled WGS sequence"/>
</dbReference>
<dbReference type="AlphaFoldDB" id="A0A1M5LYG7"/>
<reference evidence="2" key="1">
    <citation type="submission" date="2016-11" db="EMBL/GenBank/DDBJ databases">
        <authorList>
            <person name="Varghese N."/>
            <person name="Submissions S."/>
        </authorList>
    </citation>
    <scope>NUCLEOTIDE SEQUENCE [LARGE SCALE GENOMIC DNA]</scope>
    <source>
        <strain evidence="2">YR203</strain>
    </source>
</reference>
<organism evidence="1 2">
    <name type="scientific">Chryseobacterium vrystaatense</name>
    <dbReference type="NCBI Taxonomy" id="307480"/>
    <lineage>
        <taxon>Bacteria</taxon>
        <taxon>Pseudomonadati</taxon>
        <taxon>Bacteroidota</taxon>
        <taxon>Flavobacteriia</taxon>
        <taxon>Flavobacteriales</taxon>
        <taxon>Weeksellaceae</taxon>
        <taxon>Chryseobacterium group</taxon>
        <taxon>Chryseobacterium</taxon>
    </lineage>
</organism>
<protein>
    <submittedName>
        <fullName evidence="1">Uncharacterized protein</fullName>
    </submittedName>
</protein>
<sequence>MLKEGIRILADSSENSVSAISINTGTEIPRNGNYMQGALIPKNTFRSLSDAEKTIVFTNQSNAAGMNYNEIIKIIQLPENLQNMIRSIHLNSLESYEQLEDTVTHEDFKILAKDLMEYVGSKSLTPEIYNLGIQIEPGNEYTTTKQSDEYVGLHIDSWDRQPVSERKNSRNRICFNIGKGSRYLYFINIPVTDLCSEFPEDNIDHIVTDFLMSNPDYPVLRIQIKPFEGYIAPTEYIIHDGSTAGSNFKDVTFTVRSNFY</sequence>
<dbReference type="EMBL" id="FQVE01000007">
    <property type="protein sequence ID" value="SHG70046.1"/>
    <property type="molecule type" value="Genomic_DNA"/>
</dbReference>
<accession>A0A1M5LYG7</accession>